<dbReference type="RefSeq" id="WP_012104369.1">
    <property type="nucleotide sequence ID" value="NC_009708.1"/>
</dbReference>
<dbReference type="InterPro" id="IPR008727">
    <property type="entry name" value="PAAR_motif"/>
</dbReference>
<organism evidence="7 8">
    <name type="scientific">Yersinia pseudotuberculosis serotype O:1b (strain IP 31758)</name>
    <dbReference type="NCBI Taxonomy" id="349747"/>
    <lineage>
        <taxon>Bacteria</taxon>
        <taxon>Pseudomonadati</taxon>
        <taxon>Pseudomonadota</taxon>
        <taxon>Gammaproteobacteria</taxon>
        <taxon>Enterobacterales</taxon>
        <taxon>Yersiniaceae</taxon>
        <taxon>Yersinia</taxon>
    </lineage>
</organism>
<dbReference type="InterPro" id="IPR022385">
    <property type="entry name" value="Rhs_assc_core"/>
</dbReference>
<dbReference type="Pfam" id="PF03527">
    <property type="entry name" value="RHS"/>
    <property type="match status" value="1"/>
</dbReference>
<reference evidence="7 8" key="1">
    <citation type="journal article" date="2007" name="PLoS Genet.">
        <title>The complete genome sequence of Yersinia pseudotuberculosis IP31758, the causative agent of Far East scarlet-like fever.</title>
        <authorList>
            <person name="Eppinger M."/>
            <person name="Rosovitz M.J."/>
            <person name="Fricke W.F."/>
            <person name="Rasko D.A."/>
            <person name="Kokorina G."/>
            <person name="Fayolle C."/>
            <person name="Lindler L.E."/>
            <person name="Carniel E."/>
            <person name="Ravel J."/>
        </authorList>
    </citation>
    <scope>NUCLEOTIDE SEQUENCE [LARGE SCALE GENOMIC DNA]</scope>
    <source>
        <strain evidence="7 8">IP 31758</strain>
    </source>
</reference>
<dbReference type="InterPro" id="IPR031325">
    <property type="entry name" value="RHS_repeat"/>
</dbReference>
<evidence type="ECO:0000256" key="2">
    <source>
        <dbReference type="ARBA" id="ARBA00022737"/>
    </source>
</evidence>
<dbReference type="NCBIfam" id="TIGR01643">
    <property type="entry name" value="YD_repeat_2x"/>
    <property type="match status" value="7"/>
</dbReference>
<dbReference type="Pfam" id="PF25023">
    <property type="entry name" value="TEN_YD-shell"/>
    <property type="match status" value="3"/>
</dbReference>
<dbReference type="Pfam" id="PF20148">
    <property type="entry name" value="DUF6531"/>
    <property type="match status" value="1"/>
</dbReference>
<dbReference type="KEGG" id="ypi:YpsIP31758_0341"/>
<dbReference type="CDD" id="cd14742">
    <property type="entry name" value="PAAR_RHS"/>
    <property type="match status" value="1"/>
</dbReference>
<dbReference type="NCBIfam" id="TIGR03696">
    <property type="entry name" value="Rhs_assc_core"/>
    <property type="match status" value="1"/>
</dbReference>
<dbReference type="InterPro" id="IPR001826">
    <property type="entry name" value="RHS"/>
</dbReference>
<evidence type="ECO:0000259" key="5">
    <source>
        <dbReference type="Pfam" id="PF20148"/>
    </source>
</evidence>
<dbReference type="Pfam" id="PF05593">
    <property type="entry name" value="RHS_repeat"/>
    <property type="match status" value="1"/>
</dbReference>
<sequence>MTVAQSIGTGYGAAGAQSALRQTALGQQSPARTDYQVSNPNVGNIARASDSLLNVAESQQFNTLVTAGFGMQAIAAGVAVPFTVGLAAGMAGGYVGAKIGNKLGHGIARALNFNQVATEGESPAHLGHPIAHQKKDWGVWGAIGGILLGAAAAALVVVTFGTGLVVIAAAAAAAGLIGGIAAATGAALGQYGDNKGVIAEGSANVFFEGQPVARVGDKIQCSDHPSSPPPMIAEGAKTVFANQKQIARLGHRTTCDGNINAGCGSLAITQETAYVYEVADSRNPYLRWSAVILSFLPIQKKFEQGFRSLKKPPNTAVNATHNCPTGSDPVDMVSGDYLQVWPVIDIAGVLPVRLQRTYRSGDYFTVSGCFGHKWADSWSQHLVVHEDNIDYIDEEGVGLSFFTPENKVQAVNLYNLRYELVGERHGELRVFDRSTQQTLHFNQQQQQQRYLSAITDRKGNRIDFRYQQGELISVEHSDGYVLEIDSRGRTIHAVELVTQEKRQKLLQSTFSERGYLVQCQSFQYGTLSHEYDPKGYMVRWRDTDSTDVAVRYDISGRVVALKTSTGFFADHFIYHDKERYTIYRDGEGGETGYHYNENNLLIKLVDPLGNITLTDWDLTQKIKETDALGRITRFIYNERGDLTAVIHPDETRTEYEYNPSGVVTAFTSSAGDSWQYQYDRQGLLRQVTYPSGQTMSFRYGKKGEVLRKIIAEDQVWRYHYDHHGCLSTIIDPKGNSTAVTLDVLGRLFSHQNALGELTRYTHSDAHASPAGSVTKMVMPDGVEQAIAYDSEKRIAALTDGAGKTTRYEYGGFDLLTGLIRPDGQRLTFGYDTLTRLNQVTNASGDTYRYTRDRAGQVISETDFTGRTVHYQYDAVGRRIGARYPDQRLVRWHYSMQDQVLAQQTWHCDALSSTLVGTVSYGYDRAGRLLSATNADAVVEFDYDEAGQLVAERLNGREVRHQWDALNGTPVARQVGELGLTFVYGAQGELTRLQLAGHQPLQLQHDRLGRETVRESAAGFIQACNYTPSGLLAHQAAGRNSALFQQQLIAPESPALHGSAVNRSWQYDRAYNVVGMDDGRWGKTQYQYDRNDQVVRADFGGFLPLQEQFSYDVNQNLREHRCLPRGAQAVLAQASQQQQAGRVVKRGDSEYRYDAGGRLVEKRSQKDGYRPQLWRYRWNEQDQLSELITPTGARWRYGYDAFGRRIRKLRVVDTPPLNEMDAPSTGPATASLAGYAYLWSGDQLIEEVPVYADGTVAYEQGIHWLYAPGGLTPMARYAQGKLHYVVADHLGTPRELLNEQGKVVWASRLSTWGQAELWRQAANEEDRVSCNLRFAGQYADAESGLHYNRFRYYDGETGQYLCPDPIGLAGGLNPYGYVHNPVKYVDPLGLCKTDVARERQAQMLQDDVGYNISPKSWDQFPSIGRDGSFITDKKGALKYFNGMQTGNVTISKSVAASIEKDMGLSLGSLNGGFNIRKIDGISNMQPRSPLSGNDYFLGPGQHLPGGAPEMVINSVPTSTPVTIRVSVK</sequence>
<dbReference type="InterPro" id="IPR056823">
    <property type="entry name" value="TEN-like_YD-shell"/>
</dbReference>
<keyword evidence="3" id="KW-0812">Transmembrane</keyword>
<keyword evidence="3" id="KW-0472">Membrane</keyword>
<dbReference type="Proteomes" id="UP000002412">
    <property type="component" value="Chromosome"/>
</dbReference>
<evidence type="ECO:0000256" key="3">
    <source>
        <dbReference type="SAM" id="Phobius"/>
    </source>
</evidence>
<feature type="domain" description="DUF6531" evidence="5">
    <location>
        <begin position="328"/>
        <end position="401"/>
    </location>
</feature>
<protein>
    <submittedName>
        <fullName evidence="7">YD/RHS repeat protein</fullName>
    </submittedName>
</protein>
<dbReference type="Pfam" id="PF05488">
    <property type="entry name" value="PAAR_motif"/>
    <property type="match status" value="1"/>
</dbReference>
<feature type="domain" description="RHS protein conserved region" evidence="4">
    <location>
        <begin position="1282"/>
        <end position="1313"/>
    </location>
</feature>
<dbReference type="PANTHER" id="PTHR32305:SF15">
    <property type="entry name" value="PROTEIN RHSA-RELATED"/>
    <property type="match status" value="1"/>
</dbReference>
<comment type="similarity">
    <text evidence="1">Belongs to the RHS family.</text>
</comment>
<dbReference type="InterPro" id="IPR050708">
    <property type="entry name" value="T6SS_VgrG/RHS"/>
</dbReference>
<dbReference type="HOGENOM" id="CLU_001218_1_7_6"/>
<evidence type="ECO:0000313" key="8">
    <source>
        <dbReference type="Proteomes" id="UP000002412"/>
    </source>
</evidence>
<evidence type="ECO:0000256" key="1">
    <source>
        <dbReference type="ARBA" id="ARBA00009455"/>
    </source>
</evidence>
<keyword evidence="2" id="KW-0677">Repeat</keyword>
<accession>A0A0U1R1L8</accession>
<feature type="domain" description="Teneurin-like YD-shell" evidence="6">
    <location>
        <begin position="594"/>
        <end position="748"/>
    </location>
</feature>
<dbReference type="Gene3D" id="2.60.200.60">
    <property type="match status" value="1"/>
</dbReference>
<evidence type="ECO:0000313" key="7">
    <source>
        <dbReference type="EMBL" id="ABS49102.1"/>
    </source>
</evidence>
<dbReference type="EMBL" id="CP000720">
    <property type="protein sequence ID" value="ABS49102.1"/>
    <property type="molecule type" value="Genomic_DNA"/>
</dbReference>
<dbReference type="PANTHER" id="PTHR32305">
    <property type="match status" value="1"/>
</dbReference>
<evidence type="ECO:0000259" key="4">
    <source>
        <dbReference type="Pfam" id="PF03527"/>
    </source>
</evidence>
<name>A0A0U1R1L8_YERP3</name>
<feature type="domain" description="Teneurin-like YD-shell" evidence="6">
    <location>
        <begin position="1082"/>
        <end position="1209"/>
    </location>
</feature>
<keyword evidence="3" id="KW-1133">Transmembrane helix</keyword>
<evidence type="ECO:0000259" key="6">
    <source>
        <dbReference type="Pfam" id="PF25023"/>
    </source>
</evidence>
<dbReference type="InterPro" id="IPR006530">
    <property type="entry name" value="YD"/>
</dbReference>
<proteinExistence type="inferred from homology"/>
<feature type="domain" description="Teneurin-like YD-shell" evidence="6">
    <location>
        <begin position="845"/>
        <end position="986"/>
    </location>
</feature>
<dbReference type="InterPro" id="IPR045351">
    <property type="entry name" value="DUF6531"/>
</dbReference>
<dbReference type="Gene3D" id="2.180.10.10">
    <property type="entry name" value="RHS repeat-associated core"/>
    <property type="match status" value="2"/>
</dbReference>
<feature type="transmembrane region" description="Helical" evidence="3">
    <location>
        <begin position="137"/>
        <end position="158"/>
    </location>
</feature>
<gene>
    <name evidence="7" type="ordered locus">YpsIP31758_0341</name>
</gene>
<feature type="transmembrane region" description="Helical" evidence="3">
    <location>
        <begin position="165"/>
        <end position="188"/>
    </location>
</feature>